<evidence type="ECO:0000259" key="9">
    <source>
        <dbReference type="Pfam" id="PF25183"/>
    </source>
</evidence>
<dbReference type="SUPFAM" id="SSF49452">
    <property type="entry name" value="Starch-binding domain-like"/>
    <property type="match status" value="1"/>
</dbReference>
<dbReference type="InterPro" id="IPR057601">
    <property type="entry name" value="Oar-like_b-barrel"/>
</dbReference>
<dbReference type="SUPFAM" id="SSF56935">
    <property type="entry name" value="Porins"/>
    <property type="match status" value="1"/>
</dbReference>
<evidence type="ECO:0000313" key="11">
    <source>
        <dbReference type="Proteomes" id="UP001290894"/>
    </source>
</evidence>
<keyword evidence="6" id="KW-0998">Cell outer membrane</keyword>
<dbReference type="Gene3D" id="2.40.170.20">
    <property type="entry name" value="TonB-dependent receptor, beta-barrel domain"/>
    <property type="match status" value="1"/>
</dbReference>
<dbReference type="PANTHER" id="PTHR30069:SF46">
    <property type="entry name" value="OAR PROTEIN"/>
    <property type="match status" value="1"/>
</dbReference>
<feature type="region of interest" description="Disordered" evidence="7">
    <location>
        <begin position="1014"/>
        <end position="1044"/>
    </location>
</feature>
<feature type="region of interest" description="Disordered" evidence="7">
    <location>
        <begin position="376"/>
        <end position="396"/>
    </location>
</feature>
<dbReference type="Pfam" id="PF25183">
    <property type="entry name" value="OMP_b-brl_4"/>
    <property type="match status" value="2"/>
</dbReference>
<feature type="domain" description="TonB-dependent transporter Oar-like beta-barrel" evidence="9">
    <location>
        <begin position="344"/>
        <end position="898"/>
    </location>
</feature>
<keyword evidence="10" id="KW-0675">Receptor</keyword>
<keyword evidence="2" id="KW-0813">Transport</keyword>
<reference evidence="10 11" key="1">
    <citation type="submission" date="2023-12" db="EMBL/GenBank/DDBJ databases">
        <title>'Antibacterial potential of Stenotrophomonas maltophilia cystic fibrosis isolates' (manuscript under preparation).</title>
        <authorList>
            <person name="Crisan C.V."/>
            <person name="Pettis M."/>
            <person name="Goldberg J.B."/>
        </authorList>
    </citation>
    <scope>NUCLEOTIDE SEQUENCE [LARGE SCALE GENOMIC DNA]</scope>
    <source>
        <strain evidence="10 11">CCV155</strain>
    </source>
</reference>
<feature type="chain" id="PRO_5045254233" evidence="8">
    <location>
        <begin position="33"/>
        <end position="1044"/>
    </location>
</feature>
<comment type="subcellular location">
    <subcellularLocation>
        <location evidence="1">Cell outer membrane</location>
        <topology evidence="1">Multi-pass membrane protein</topology>
    </subcellularLocation>
</comment>
<comment type="caution">
    <text evidence="10">The sequence shown here is derived from an EMBL/GenBank/DDBJ whole genome shotgun (WGS) entry which is preliminary data.</text>
</comment>
<dbReference type="InterPro" id="IPR039426">
    <property type="entry name" value="TonB-dep_rcpt-like"/>
</dbReference>
<keyword evidence="11" id="KW-1185">Reference proteome</keyword>
<proteinExistence type="predicted"/>
<dbReference type="InterPro" id="IPR013784">
    <property type="entry name" value="Carb-bd-like_fold"/>
</dbReference>
<dbReference type="Proteomes" id="UP001290894">
    <property type="component" value="Unassembled WGS sequence"/>
</dbReference>
<dbReference type="EMBL" id="JAXUAC010000062">
    <property type="protein sequence ID" value="MDZ7514257.1"/>
    <property type="molecule type" value="Genomic_DNA"/>
</dbReference>
<evidence type="ECO:0000256" key="1">
    <source>
        <dbReference type="ARBA" id="ARBA00004571"/>
    </source>
</evidence>
<evidence type="ECO:0000256" key="4">
    <source>
        <dbReference type="ARBA" id="ARBA00022692"/>
    </source>
</evidence>
<keyword evidence="3" id="KW-1134">Transmembrane beta strand</keyword>
<evidence type="ECO:0000256" key="8">
    <source>
        <dbReference type="SAM" id="SignalP"/>
    </source>
</evidence>
<evidence type="ECO:0000313" key="10">
    <source>
        <dbReference type="EMBL" id="MDZ7514257.1"/>
    </source>
</evidence>
<organism evidence="10 11">
    <name type="scientific">Stenotrophomonas muris</name>
    <dbReference type="NCBI Taxonomy" id="2963283"/>
    <lineage>
        <taxon>Bacteria</taxon>
        <taxon>Pseudomonadati</taxon>
        <taxon>Pseudomonadota</taxon>
        <taxon>Gammaproteobacteria</taxon>
        <taxon>Lysobacterales</taxon>
        <taxon>Lysobacteraceae</taxon>
        <taxon>Stenotrophomonas</taxon>
    </lineage>
</organism>
<dbReference type="RefSeq" id="WP_322546917.1">
    <property type="nucleotide sequence ID" value="NZ_JAXUAC010000062.1"/>
</dbReference>
<evidence type="ECO:0000256" key="2">
    <source>
        <dbReference type="ARBA" id="ARBA00022448"/>
    </source>
</evidence>
<evidence type="ECO:0000256" key="7">
    <source>
        <dbReference type="SAM" id="MobiDB-lite"/>
    </source>
</evidence>
<dbReference type="PANTHER" id="PTHR30069">
    <property type="entry name" value="TONB-DEPENDENT OUTER MEMBRANE RECEPTOR"/>
    <property type="match status" value="1"/>
</dbReference>
<accession>A0ABU5MNT9</accession>
<keyword evidence="4" id="KW-0812">Transmembrane</keyword>
<dbReference type="Gene3D" id="2.60.40.1120">
    <property type="entry name" value="Carboxypeptidase-like, regulatory domain"/>
    <property type="match status" value="1"/>
</dbReference>
<evidence type="ECO:0000256" key="3">
    <source>
        <dbReference type="ARBA" id="ARBA00022452"/>
    </source>
</evidence>
<feature type="non-terminal residue" evidence="10">
    <location>
        <position position="1044"/>
    </location>
</feature>
<keyword evidence="8" id="KW-0732">Signal</keyword>
<sequence length="1044" mass="113150">MMHTTFRMPARRLLSTALVSCLMLAAAPNVMAQSANASLRGQVAGAQAGTEVTATNVATGTVRRGTIRADGSYSLMGLDPGTYDVVANGQTQKVTVTVASTATLNFAGAASSTPGSTAATNLDTVNVVAPTLLQEVRTSEVGKTVSLQQIQTTPQVSRNFLEFADAVPGMIFTRDAKGNTSLRGGATNADGTNVYIDGVGQKSYVKGGGVAGQSGSAGNPFPQLAIGEYKVISGNYKAEYGQVSSAAITAATKSGTNEFKGETFYRYTNDSMRAMTPAERQPGKSKEESAEKEYGFALGGPIIKDKAHFFVTYEAKRFDLPVTIAPNGAVTSAASQLPAAAAAGLGPASQPFKQDLIFAKIDVEPTDNDRIEFTVQDRDENQQQFSDQTSKEHGKVTDNTDRRFALRWNHSGERFYNELMVTHEKSFNNPLPLTLGNGYVYTAPDGRDIDGNTPQERTIVEIGGASAFASQVKGQKGWSIEDNLTLDGLEWAGDHTIKMGAKYKKINLYASDAQQINPQFYYTVGNPEFGIDTPYKAQFTKPITGVSGVLPEVRSKTTQIGLFIQDDWQVNDHLQLNLGLRWDYEKNPTYLDFVTPPEVVSALNAQDPHGPAGQSYAQTLALSGLNINDYISNGHNRKAFKDAWQPRLGFSYDINADEQHVIHGGAGRSYDRDLFDYLALETTKLALPQPTVYFRDPRSGACLYGQNPCFDWNPNLLNGIGNVQALLGSTSNEGLEVDLLNNNLKVPYADQFSLGMSNQIGEWLTDATISRTLTYDGFAYTLGNRFRNGNFFDNQMLCGAEKPTYGQPWGCNIPGFGSLIIGQQGIKTRATQILLSAQKPYTKESGWGTSIAYTWTTARHNRNIDEHYSFDRGTIGEYPYIKSNGAPRHRLVVTGSYDGFWGITFGGKLTLATPVAGNDWSCVAQAGNPNCLPTPAAGYPGGNGRFLLGGKIFGYRSLDLQATKTFKLAGDTELYARIDIINVLNFDNFSNLNYVKSDGKLLVSYNETGDIVGTPRQVKAEAGADVERTDQHRGQPARQVEAGP</sequence>
<feature type="signal peptide" evidence="8">
    <location>
        <begin position="1"/>
        <end position="32"/>
    </location>
</feature>
<name>A0ABU5MNT9_9GAMM</name>
<keyword evidence="5" id="KW-0472">Membrane</keyword>
<protein>
    <submittedName>
        <fullName evidence="10">TonB-dependent receptor</fullName>
    </submittedName>
</protein>
<evidence type="ECO:0000256" key="6">
    <source>
        <dbReference type="ARBA" id="ARBA00023237"/>
    </source>
</evidence>
<feature type="domain" description="TonB-dependent transporter Oar-like beta-barrel" evidence="9">
    <location>
        <begin position="251"/>
        <end position="321"/>
    </location>
</feature>
<dbReference type="InterPro" id="IPR036942">
    <property type="entry name" value="Beta-barrel_TonB_sf"/>
</dbReference>
<gene>
    <name evidence="10" type="ORF">U5F72_20855</name>
</gene>
<evidence type="ECO:0000256" key="5">
    <source>
        <dbReference type="ARBA" id="ARBA00023136"/>
    </source>
</evidence>